<organism evidence="1 2">
    <name type="scientific">Paenibacillus aurantiacus</name>
    <dbReference type="NCBI Taxonomy" id="1936118"/>
    <lineage>
        <taxon>Bacteria</taxon>
        <taxon>Bacillati</taxon>
        <taxon>Bacillota</taxon>
        <taxon>Bacilli</taxon>
        <taxon>Bacillales</taxon>
        <taxon>Paenibacillaceae</taxon>
        <taxon>Paenibacillus</taxon>
    </lineage>
</organism>
<sequence length="142" mass="16325">MELDIQLILRTYLSNMLVRNCSIFGQSIVIELQSNLHSFQVCLESRWHVVREDGTDFNSEQLQWTGEGRLQLQGELVSSFDGEILRHIQIESDFNDMALIFNKLILKTEVDNSSVSPAWFIIDQRLNRKFSANSSAISLTQC</sequence>
<dbReference type="RefSeq" id="WP_377502586.1">
    <property type="nucleotide sequence ID" value="NZ_JBHMDO010000054.1"/>
</dbReference>
<accession>A0ABV5L014</accession>
<proteinExistence type="predicted"/>
<keyword evidence="2" id="KW-1185">Reference proteome</keyword>
<protein>
    <submittedName>
        <fullName evidence="1">Uncharacterized protein</fullName>
    </submittedName>
</protein>
<dbReference type="Proteomes" id="UP001589747">
    <property type="component" value="Unassembled WGS sequence"/>
</dbReference>
<name>A0ABV5L014_9BACL</name>
<comment type="caution">
    <text evidence="1">The sequence shown here is derived from an EMBL/GenBank/DDBJ whole genome shotgun (WGS) entry which is preliminary data.</text>
</comment>
<evidence type="ECO:0000313" key="2">
    <source>
        <dbReference type="Proteomes" id="UP001589747"/>
    </source>
</evidence>
<reference evidence="1 2" key="1">
    <citation type="submission" date="2024-09" db="EMBL/GenBank/DDBJ databases">
        <authorList>
            <person name="Sun Q."/>
            <person name="Mori K."/>
        </authorList>
    </citation>
    <scope>NUCLEOTIDE SEQUENCE [LARGE SCALE GENOMIC DNA]</scope>
    <source>
        <strain evidence="1 2">TISTR 2452</strain>
    </source>
</reference>
<gene>
    <name evidence="1" type="ORF">ACFFSY_33170</name>
</gene>
<evidence type="ECO:0000313" key="1">
    <source>
        <dbReference type="EMBL" id="MFB9330818.1"/>
    </source>
</evidence>
<dbReference type="EMBL" id="JBHMDO010000054">
    <property type="protein sequence ID" value="MFB9330818.1"/>
    <property type="molecule type" value="Genomic_DNA"/>
</dbReference>